<dbReference type="HOGENOM" id="CLU_120017_0_0_6"/>
<evidence type="ECO:0000313" key="1">
    <source>
        <dbReference type="EMBL" id="ABE53864.1"/>
    </source>
</evidence>
<dbReference type="KEGG" id="sdn:Sden_0574"/>
<proteinExistence type="predicted"/>
<keyword evidence="2" id="KW-1185">Reference proteome</keyword>
<dbReference type="AlphaFoldDB" id="Q12RR2"/>
<reference evidence="1 2" key="1">
    <citation type="submission" date="2006-03" db="EMBL/GenBank/DDBJ databases">
        <title>Complete sequence of Shewanella denitrificans OS217.</title>
        <authorList>
            <consortium name="US DOE Joint Genome Institute"/>
            <person name="Copeland A."/>
            <person name="Lucas S."/>
            <person name="Lapidus A."/>
            <person name="Barry K."/>
            <person name="Detter J.C."/>
            <person name="Glavina del Rio T."/>
            <person name="Hammon N."/>
            <person name="Israni S."/>
            <person name="Dalin E."/>
            <person name="Tice H."/>
            <person name="Pitluck S."/>
            <person name="Brettin T."/>
            <person name="Bruce D."/>
            <person name="Han C."/>
            <person name="Tapia R."/>
            <person name="Gilna P."/>
            <person name="Kiss H."/>
            <person name="Schmutz J."/>
            <person name="Larimer F."/>
            <person name="Land M."/>
            <person name="Hauser L."/>
            <person name="Kyrpides N."/>
            <person name="Lykidis A."/>
            <person name="Richardson P."/>
        </authorList>
    </citation>
    <scope>NUCLEOTIDE SEQUENCE [LARGE SCALE GENOMIC DNA]</scope>
    <source>
        <strain evidence="2">OS217 / ATCC BAA-1090 / DSM 15013</strain>
    </source>
</reference>
<dbReference type="Proteomes" id="UP000001982">
    <property type="component" value="Chromosome"/>
</dbReference>
<organism evidence="1 2">
    <name type="scientific">Shewanella denitrificans (strain OS217 / ATCC BAA-1090 / DSM 15013)</name>
    <dbReference type="NCBI Taxonomy" id="318161"/>
    <lineage>
        <taxon>Bacteria</taxon>
        <taxon>Pseudomonadati</taxon>
        <taxon>Pseudomonadota</taxon>
        <taxon>Gammaproteobacteria</taxon>
        <taxon>Alteromonadales</taxon>
        <taxon>Shewanellaceae</taxon>
        <taxon>Shewanella</taxon>
    </lineage>
</organism>
<dbReference type="RefSeq" id="WP_011495030.1">
    <property type="nucleotide sequence ID" value="NC_007954.1"/>
</dbReference>
<dbReference type="EMBL" id="CP000302">
    <property type="protein sequence ID" value="ABE53864.1"/>
    <property type="molecule type" value="Genomic_DNA"/>
</dbReference>
<evidence type="ECO:0000313" key="2">
    <source>
        <dbReference type="Proteomes" id="UP000001982"/>
    </source>
</evidence>
<gene>
    <name evidence="1" type="ordered locus">Sden_0574</name>
</gene>
<dbReference type="STRING" id="318161.Sden_0574"/>
<accession>Q12RR2</accession>
<evidence type="ECO:0008006" key="3">
    <source>
        <dbReference type="Google" id="ProtNLM"/>
    </source>
</evidence>
<dbReference type="eggNOG" id="ENOG50321R5">
    <property type="taxonomic scope" value="Bacteria"/>
</dbReference>
<name>Q12RR2_SHEDO</name>
<sequence length="196" mass="21092">MLRFASQALQNVIGLFADGFALARISKAHVSNAYLSNSWLSNRWFTAFVKTKLLIGIVLLQLVGANVGAHQLHPDTKVEEGGQHSHLQLTTQVTTLSQCEISDHLDAHTNATEHQVADFHGAANDGEPSHTDSHQVVSTETQDVDICLDCQCHGGHASLVGGMSPLAPSPLTDSPVLLALNYFPPESLPSYRPPIV</sequence>
<protein>
    <recommendedName>
        <fullName evidence="3">DUF2946 domain-containing protein</fullName>
    </recommendedName>
</protein>